<keyword evidence="2" id="KW-1185">Reference proteome</keyword>
<dbReference type="Proteomes" id="UP000198393">
    <property type="component" value="Unassembled WGS sequence"/>
</dbReference>
<dbReference type="EMBL" id="FZPD01000003">
    <property type="protein sequence ID" value="SNS95097.1"/>
    <property type="molecule type" value="Genomic_DNA"/>
</dbReference>
<protein>
    <submittedName>
        <fullName evidence="1">Uncharacterized protein</fullName>
    </submittedName>
</protein>
<dbReference type="AlphaFoldDB" id="A0A239INH7"/>
<proteinExistence type="predicted"/>
<sequence length="51" mass="6099">MLNYKFVIYIYLIRNVDKKVLSKINFLIAFLNFMHKPSLNFGKIQKGIAHR</sequence>
<organism evidence="1 2">
    <name type="scientific">Ekhidna lutea</name>
    <dbReference type="NCBI Taxonomy" id="447679"/>
    <lineage>
        <taxon>Bacteria</taxon>
        <taxon>Pseudomonadati</taxon>
        <taxon>Bacteroidota</taxon>
        <taxon>Cytophagia</taxon>
        <taxon>Cytophagales</taxon>
        <taxon>Reichenbachiellaceae</taxon>
        <taxon>Ekhidna</taxon>
    </lineage>
</organism>
<name>A0A239INH7_EKHLU</name>
<reference evidence="1 2" key="1">
    <citation type="submission" date="2017-06" db="EMBL/GenBank/DDBJ databases">
        <authorList>
            <person name="Kim H.J."/>
            <person name="Triplett B.A."/>
        </authorList>
    </citation>
    <scope>NUCLEOTIDE SEQUENCE [LARGE SCALE GENOMIC DNA]</scope>
    <source>
        <strain evidence="1 2">DSM 19307</strain>
    </source>
</reference>
<evidence type="ECO:0000313" key="1">
    <source>
        <dbReference type="EMBL" id="SNS95097.1"/>
    </source>
</evidence>
<accession>A0A239INH7</accession>
<gene>
    <name evidence="1" type="ORF">SAMN05421640_1747</name>
</gene>
<evidence type="ECO:0000313" key="2">
    <source>
        <dbReference type="Proteomes" id="UP000198393"/>
    </source>
</evidence>